<sequence length="98" mass="11513">MTFKFVQNIGKMDRRTCDRKFDTEKEIEAVIWIYNRIVSLITNFEDIRRFTKGEKIMKDGMKKVAIPSSVALYNECKIGEDLFDNLMDAYFSSIQGKK</sequence>
<keyword evidence="2" id="KW-1185">Reference proteome</keyword>
<proteinExistence type="predicted"/>
<reference evidence="1 2" key="1">
    <citation type="journal article" date="2019" name="Sci. Rep.">
        <title>Orb-weaving spider Araneus ventricosus genome elucidates the spidroin gene catalogue.</title>
        <authorList>
            <person name="Kono N."/>
            <person name="Nakamura H."/>
            <person name="Ohtoshi R."/>
            <person name="Moran D.A.P."/>
            <person name="Shinohara A."/>
            <person name="Yoshida Y."/>
            <person name="Fujiwara M."/>
            <person name="Mori M."/>
            <person name="Tomita M."/>
            <person name="Arakawa K."/>
        </authorList>
    </citation>
    <scope>NUCLEOTIDE SEQUENCE [LARGE SCALE GENOMIC DNA]</scope>
</reference>
<protein>
    <recommendedName>
        <fullName evidence="3">PiggyBac transposable element-derived protein domain-containing protein</fullName>
    </recommendedName>
</protein>
<gene>
    <name evidence="1" type="ORF">AVEN_93323_1</name>
</gene>
<accession>A0A4Y2W050</accession>
<dbReference type="AlphaFoldDB" id="A0A4Y2W050"/>
<evidence type="ECO:0000313" key="1">
    <source>
        <dbReference type="EMBL" id="GBO30555.1"/>
    </source>
</evidence>
<name>A0A4Y2W050_ARAVE</name>
<organism evidence="1 2">
    <name type="scientific">Araneus ventricosus</name>
    <name type="common">Orbweaver spider</name>
    <name type="synonym">Epeira ventricosa</name>
    <dbReference type="NCBI Taxonomy" id="182803"/>
    <lineage>
        <taxon>Eukaryota</taxon>
        <taxon>Metazoa</taxon>
        <taxon>Ecdysozoa</taxon>
        <taxon>Arthropoda</taxon>
        <taxon>Chelicerata</taxon>
        <taxon>Arachnida</taxon>
        <taxon>Araneae</taxon>
        <taxon>Araneomorphae</taxon>
        <taxon>Entelegynae</taxon>
        <taxon>Araneoidea</taxon>
        <taxon>Araneidae</taxon>
        <taxon>Araneus</taxon>
    </lineage>
</organism>
<dbReference type="OrthoDB" id="6434956at2759"/>
<evidence type="ECO:0000313" key="2">
    <source>
        <dbReference type="Proteomes" id="UP000499080"/>
    </source>
</evidence>
<dbReference type="EMBL" id="BGPR01053735">
    <property type="protein sequence ID" value="GBO30555.1"/>
    <property type="molecule type" value="Genomic_DNA"/>
</dbReference>
<dbReference type="Proteomes" id="UP000499080">
    <property type="component" value="Unassembled WGS sequence"/>
</dbReference>
<evidence type="ECO:0008006" key="3">
    <source>
        <dbReference type="Google" id="ProtNLM"/>
    </source>
</evidence>
<comment type="caution">
    <text evidence="1">The sequence shown here is derived from an EMBL/GenBank/DDBJ whole genome shotgun (WGS) entry which is preliminary data.</text>
</comment>